<feature type="coiled-coil region" evidence="1">
    <location>
        <begin position="117"/>
        <end position="151"/>
    </location>
</feature>
<feature type="signal peptide" evidence="2">
    <location>
        <begin position="1"/>
        <end position="24"/>
    </location>
</feature>
<reference evidence="3 4" key="1">
    <citation type="submission" date="2020-03" db="EMBL/GenBank/DDBJ databases">
        <title>Metabolic flexibility allows generalist bacteria to become dominant in a frequently disturbed ecosystem.</title>
        <authorList>
            <person name="Chen Y.-J."/>
            <person name="Leung P.M."/>
            <person name="Bay S.K."/>
            <person name="Hugenholtz P."/>
            <person name="Kessler A.J."/>
            <person name="Shelley G."/>
            <person name="Waite D.W."/>
            <person name="Cook P.L."/>
            <person name="Greening C."/>
        </authorList>
    </citation>
    <scope>NUCLEOTIDE SEQUENCE [LARGE SCALE GENOMIC DNA]</scope>
    <source>
        <strain evidence="3">SS_bin_28</strain>
    </source>
</reference>
<protein>
    <submittedName>
        <fullName evidence="3">Uncharacterized protein</fullName>
    </submittedName>
</protein>
<organism evidence="3 4">
    <name type="scientific">Eiseniibacteriota bacterium</name>
    <dbReference type="NCBI Taxonomy" id="2212470"/>
    <lineage>
        <taxon>Bacteria</taxon>
        <taxon>Candidatus Eiseniibacteriota</taxon>
    </lineage>
</organism>
<feature type="non-terminal residue" evidence="3">
    <location>
        <position position="249"/>
    </location>
</feature>
<dbReference type="Proteomes" id="UP000547674">
    <property type="component" value="Unassembled WGS sequence"/>
</dbReference>
<gene>
    <name evidence="3" type="ORF">HKN21_07065</name>
</gene>
<accession>A0A7Y2EAW0</accession>
<name>A0A7Y2EAW0_UNCEI</name>
<evidence type="ECO:0000256" key="1">
    <source>
        <dbReference type="SAM" id="Coils"/>
    </source>
</evidence>
<evidence type="ECO:0000313" key="4">
    <source>
        <dbReference type="Proteomes" id="UP000547674"/>
    </source>
</evidence>
<keyword evidence="1" id="KW-0175">Coiled coil</keyword>
<comment type="caution">
    <text evidence="3">The sequence shown here is derived from an EMBL/GenBank/DDBJ whole genome shotgun (WGS) entry which is preliminary data.</text>
</comment>
<evidence type="ECO:0000313" key="3">
    <source>
        <dbReference type="EMBL" id="NNF06504.1"/>
    </source>
</evidence>
<proteinExistence type="predicted"/>
<feature type="chain" id="PRO_5031368556" evidence="2">
    <location>
        <begin position="25"/>
        <end position="249"/>
    </location>
</feature>
<keyword evidence="2" id="KW-0732">Signal</keyword>
<dbReference type="AlphaFoldDB" id="A0A7Y2EAW0"/>
<dbReference type="EMBL" id="JABDJR010000273">
    <property type="protein sequence ID" value="NNF06504.1"/>
    <property type="molecule type" value="Genomic_DNA"/>
</dbReference>
<evidence type="ECO:0000256" key="2">
    <source>
        <dbReference type="SAM" id="SignalP"/>
    </source>
</evidence>
<sequence length="249" mass="27888">MKNAFLKTLIVFGFSLVVSLPVLAAPPHAIEVDVERTKIKKQKLATLKFLNANKDFIRGRLDALRESVKEDGWSQEVDARYFRYHQMIADMQAKKDSVAALEDSVTREELMESILELAEVLETLDAIEGALDESQARLEQLEADFVERQKTALVVLISGELPEMHPEGFVLTNEYGDSTTVTLNTARTAVLESGGVAELLHNFVEARPQTWEIHLQGLGWEHEPVASLRIHPAPNDITFLELDLTEVLA</sequence>